<dbReference type="GO" id="GO:0005886">
    <property type="term" value="C:plasma membrane"/>
    <property type="evidence" value="ECO:0007669"/>
    <property type="project" value="TreeGrafter"/>
</dbReference>
<protein>
    <submittedName>
        <fullName evidence="1">Malectin/receptor-like protein kinase family protein</fullName>
    </submittedName>
</protein>
<dbReference type="PANTHER" id="PTHR27003:SF106">
    <property type="entry name" value="OS06G0126250 PROTEIN"/>
    <property type="match status" value="1"/>
</dbReference>
<comment type="caution">
    <text evidence="1">The sequence shown here is derived from an EMBL/GenBank/DDBJ whole genome shotgun (WGS) entry which is preliminary data.</text>
</comment>
<dbReference type="InterPro" id="IPR045272">
    <property type="entry name" value="ANXUR1/2-like"/>
</dbReference>
<dbReference type="GO" id="GO:0004714">
    <property type="term" value="F:transmembrane receptor protein tyrosine kinase activity"/>
    <property type="evidence" value="ECO:0007669"/>
    <property type="project" value="InterPro"/>
</dbReference>
<proteinExistence type="predicted"/>
<dbReference type="Gene3D" id="1.10.510.10">
    <property type="entry name" value="Transferase(Phosphotransferase) domain 1"/>
    <property type="match status" value="1"/>
</dbReference>
<dbReference type="GO" id="GO:0009506">
    <property type="term" value="C:plasmodesma"/>
    <property type="evidence" value="ECO:0007669"/>
    <property type="project" value="TreeGrafter"/>
</dbReference>
<dbReference type="PANTHER" id="PTHR27003">
    <property type="entry name" value="OS07G0166700 PROTEIN"/>
    <property type="match status" value="1"/>
</dbReference>
<organism evidence="1 2">
    <name type="scientific">Actinidia rufa</name>
    <dbReference type="NCBI Taxonomy" id="165716"/>
    <lineage>
        <taxon>Eukaryota</taxon>
        <taxon>Viridiplantae</taxon>
        <taxon>Streptophyta</taxon>
        <taxon>Embryophyta</taxon>
        <taxon>Tracheophyta</taxon>
        <taxon>Spermatophyta</taxon>
        <taxon>Magnoliopsida</taxon>
        <taxon>eudicotyledons</taxon>
        <taxon>Gunneridae</taxon>
        <taxon>Pentapetalae</taxon>
        <taxon>asterids</taxon>
        <taxon>Ericales</taxon>
        <taxon>Actinidiaceae</taxon>
        <taxon>Actinidia</taxon>
    </lineage>
</organism>
<evidence type="ECO:0000313" key="2">
    <source>
        <dbReference type="Proteomes" id="UP000585474"/>
    </source>
</evidence>
<gene>
    <name evidence="1" type="ORF">Acr_24g0006300</name>
</gene>
<sequence>MHPLSSQVNLAEWAMQWKQKGMLEKIIDPHLAGAINPESMKKFAEAAEKCLADYGVERPTMGDVLWNLEYALQLQEASLQGKVKDEKKASDPIVSPTLVVPVAASTPDNRPISLLEQVRNPAELPVINEHSGTEMFAQYATLSGR</sequence>
<keyword evidence="1" id="KW-0418">Kinase</keyword>
<reference evidence="1 2" key="1">
    <citation type="submission" date="2019-07" db="EMBL/GenBank/DDBJ databases">
        <title>De Novo Assembly of kiwifruit Actinidia rufa.</title>
        <authorList>
            <person name="Sugita-Konishi S."/>
            <person name="Sato K."/>
            <person name="Mori E."/>
            <person name="Abe Y."/>
            <person name="Kisaki G."/>
            <person name="Hamano K."/>
            <person name="Suezawa K."/>
            <person name="Otani M."/>
            <person name="Fukuda T."/>
            <person name="Manabe T."/>
            <person name="Gomi K."/>
            <person name="Tabuchi M."/>
            <person name="Akimitsu K."/>
            <person name="Kataoka I."/>
        </authorList>
    </citation>
    <scope>NUCLEOTIDE SEQUENCE [LARGE SCALE GENOMIC DNA]</scope>
    <source>
        <strain evidence="2">cv. Fuchu</strain>
    </source>
</reference>
<dbReference type="AlphaFoldDB" id="A0A7J0GUC4"/>
<dbReference type="EMBL" id="BJWL01000024">
    <property type="protein sequence ID" value="GFZ14440.1"/>
    <property type="molecule type" value="Genomic_DNA"/>
</dbReference>
<keyword evidence="1" id="KW-0808">Transferase</keyword>
<dbReference type="Proteomes" id="UP000585474">
    <property type="component" value="Unassembled WGS sequence"/>
</dbReference>
<name>A0A7J0GUC4_9ERIC</name>
<dbReference type="OrthoDB" id="4062651at2759"/>
<keyword evidence="2" id="KW-1185">Reference proteome</keyword>
<accession>A0A7J0GUC4</accession>
<keyword evidence="1" id="KW-0675">Receptor</keyword>
<evidence type="ECO:0000313" key="1">
    <source>
        <dbReference type="EMBL" id="GFZ14440.1"/>
    </source>
</evidence>